<evidence type="ECO:0000256" key="1">
    <source>
        <dbReference type="SAM" id="MobiDB-lite"/>
    </source>
</evidence>
<proteinExistence type="predicted"/>
<evidence type="ECO:0000313" key="3">
    <source>
        <dbReference type="Proteomes" id="UP000828390"/>
    </source>
</evidence>
<reference evidence="2" key="2">
    <citation type="submission" date="2020-11" db="EMBL/GenBank/DDBJ databases">
        <authorList>
            <person name="McCartney M.A."/>
            <person name="Auch B."/>
            <person name="Kono T."/>
            <person name="Mallez S."/>
            <person name="Becker A."/>
            <person name="Gohl D.M."/>
            <person name="Silverstein K.A.T."/>
            <person name="Koren S."/>
            <person name="Bechman K.B."/>
            <person name="Herman A."/>
            <person name="Abrahante J.E."/>
            <person name="Garbe J."/>
        </authorList>
    </citation>
    <scope>NUCLEOTIDE SEQUENCE</scope>
    <source>
        <strain evidence="2">Duluth1</strain>
        <tissue evidence="2">Whole animal</tissue>
    </source>
</reference>
<comment type="caution">
    <text evidence="2">The sequence shown here is derived from an EMBL/GenBank/DDBJ whole genome shotgun (WGS) entry which is preliminary data.</text>
</comment>
<keyword evidence="3" id="KW-1185">Reference proteome</keyword>
<dbReference type="AlphaFoldDB" id="A0A9D4D9I4"/>
<evidence type="ECO:0000313" key="2">
    <source>
        <dbReference type="EMBL" id="KAH3740256.1"/>
    </source>
</evidence>
<reference evidence="2" key="1">
    <citation type="journal article" date="2019" name="bioRxiv">
        <title>The Genome of the Zebra Mussel, Dreissena polymorpha: A Resource for Invasive Species Research.</title>
        <authorList>
            <person name="McCartney M.A."/>
            <person name="Auch B."/>
            <person name="Kono T."/>
            <person name="Mallez S."/>
            <person name="Zhang Y."/>
            <person name="Obille A."/>
            <person name="Becker A."/>
            <person name="Abrahante J.E."/>
            <person name="Garbe J."/>
            <person name="Badalamenti J.P."/>
            <person name="Herman A."/>
            <person name="Mangelson H."/>
            <person name="Liachko I."/>
            <person name="Sullivan S."/>
            <person name="Sone E.D."/>
            <person name="Koren S."/>
            <person name="Silverstein K.A.T."/>
            <person name="Beckman K.B."/>
            <person name="Gohl D.M."/>
        </authorList>
    </citation>
    <scope>NUCLEOTIDE SEQUENCE</scope>
    <source>
        <strain evidence="2">Duluth1</strain>
        <tissue evidence="2">Whole animal</tissue>
    </source>
</reference>
<feature type="compositionally biased region" description="Basic residues" evidence="1">
    <location>
        <begin position="25"/>
        <end position="38"/>
    </location>
</feature>
<feature type="region of interest" description="Disordered" evidence="1">
    <location>
        <begin position="1"/>
        <end position="44"/>
    </location>
</feature>
<dbReference type="EMBL" id="JAIWYP010000011">
    <property type="protein sequence ID" value="KAH3740256.1"/>
    <property type="molecule type" value="Genomic_DNA"/>
</dbReference>
<name>A0A9D4D9I4_DREPO</name>
<gene>
    <name evidence="2" type="ORF">DPMN_046958</name>
</gene>
<sequence>MTAHLKVNHYNPIHQTPKKPEKQHSNHYRRTDRRKRRTSLYPMSGTTQYHRHMVIVSASPTNDYRILFPVLFCRDLTFS</sequence>
<dbReference type="Proteomes" id="UP000828390">
    <property type="component" value="Unassembled WGS sequence"/>
</dbReference>
<accession>A0A9D4D9I4</accession>
<organism evidence="2 3">
    <name type="scientific">Dreissena polymorpha</name>
    <name type="common">Zebra mussel</name>
    <name type="synonym">Mytilus polymorpha</name>
    <dbReference type="NCBI Taxonomy" id="45954"/>
    <lineage>
        <taxon>Eukaryota</taxon>
        <taxon>Metazoa</taxon>
        <taxon>Spiralia</taxon>
        <taxon>Lophotrochozoa</taxon>
        <taxon>Mollusca</taxon>
        <taxon>Bivalvia</taxon>
        <taxon>Autobranchia</taxon>
        <taxon>Heteroconchia</taxon>
        <taxon>Euheterodonta</taxon>
        <taxon>Imparidentia</taxon>
        <taxon>Neoheterodontei</taxon>
        <taxon>Myida</taxon>
        <taxon>Dreissenoidea</taxon>
        <taxon>Dreissenidae</taxon>
        <taxon>Dreissena</taxon>
    </lineage>
</organism>
<protein>
    <submittedName>
        <fullName evidence="2">Uncharacterized protein</fullName>
    </submittedName>
</protein>